<evidence type="ECO:0000313" key="1">
    <source>
        <dbReference type="EMBL" id="HIS48241.1"/>
    </source>
</evidence>
<dbReference type="PANTHER" id="PTHR10000">
    <property type="entry name" value="PHOSPHOSERINE PHOSPHATASE"/>
    <property type="match status" value="1"/>
</dbReference>
<dbReference type="GO" id="GO:0000287">
    <property type="term" value="F:magnesium ion binding"/>
    <property type="evidence" value="ECO:0007669"/>
    <property type="project" value="TreeGrafter"/>
</dbReference>
<proteinExistence type="predicted"/>
<dbReference type="Gene3D" id="3.40.50.1000">
    <property type="entry name" value="HAD superfamily/HAD-like"/>
    <property type="match status" value="1"/>
</dbReference>
<organism evidence="1 2">
    <name type="scientific">Candidatus Scybalocola faecigallinarum</name>
    <dbReference type="NCBI Taxonomy" id="2840941"/>
    <lineage>
        <taxon>Bacteria</taxon>
        <taxon>Bacillati</taxon>
        <taxon>Bacillota</taxon>
        <taxon>Clostridia</taxon>
        <taxon>Lachnospirales</taxon>
        <taxon>Lachnospiraceae</taxon>
        <taxon>Lachnospiraceae incertae sedis</taxon>
        <taxon>Candidatus Scybalocola (ex Gilroy et al. 2021)</taxon>
    </lineage>
</organism>
<comment type="caution">
    <text evidence="1">The sequence shown here is derived from an EMBL/GenBank/DDBJ whole genome shotgun (WGS) entry which is preliminary data.</text>
</comment>
<reference evidence="1" key="2">
    <citation type="journal article" date="2021" name="PeerJ">
        <title>Extensive microbial diversity within the chicken gut microbiome revealed by metagenomics and culture.</title>
        <authorList>
            <person name="Gilroy R."/>
            <person name="Ravi A."/>
            <person name="Getino M."/>
            <person name="Pursley I."/>
            <person name="Horton D.L."/>
            <person name="Alikhan N.F."/>
            <person name="Baker D."/>
            <person name="Gharbi K."/>
            <person name="Hall N."/>
            <person name="Watson M."/>
            <person name="Adriaenssens E.M."/>
            <person name="Foster-Nyarko E."/>
            <person name="Jarju S."/>
            <person name="Secka A."/>
            <person name="Antonio M."/>
            <person name="Oren A."/>
            <person name="Chaudhuri R.R."/>
            <person name="La Ragione R."/>
            <person name="Hildebrand F."/>
            <person name="Pallen M.J."/>
        </authorList>
    </citation>
    <scope>NUCLEOTIDE SEQUENCE</scope>
    <source>
        <strain evidence="1">CHK178-757</strain>
    </source>
</reference>
<dbReference type="PANTHER" id="PTHR10000:SF8">
    <property type="entry name" value="HAD SUPERFAMILY HYDROLASE-LIKE, TYPE 3"/>
    <property type="match status" value="1"/>
</dbReference>
<keyword evidence="1" id="KW-0378">Hydrolase</keyword>
<dbReference type="AlphaFoldDB" id="A0A9D1JRF9"/>
<dbReference type="GO" id="GO:0016791">
    <property type="term" value="F:phosphatase activity"/>
    <property type="evidence" value="ECO:0007669"/>
    <property type="project" value="TreeGrafter"/>
</dbReference>
<sequence length="278" mass="31375">MHTLYVTDLDGTLLNSKSAINPFTLSVINRLVAGGLPFTYATARSLESARPVTAGLDLRLPAVTYNGTFIVRPATGKILDCRTFTPMQAEHAIQTIRQARVRPLVYALIDGRERVSWVTGQENEGVLRYLSLKKGDPRMRPMTGEDGLYDGEIYYFTCIGEREELLPIYHALSENEDYHCTLQQEIYRPEYWCEIMPRAASKANGILRLKRLLGCRRIVSFGDAINDLPMFEISDECYAVANAVDALKARATGIIQSNDQDGVARWLLERAKEEHHYV</sequence>
<name>A0A9D1JRF9_9FIRM</name>
<evidence type="ECO:0000313" key="2">
    <source>
        <dbReference type="Proteomes" id="UP000823927"/>
    </source>
</evidence>
<dbReference type="Proteomes" id="UP000823927">
    <property type="component" value="Unassembled WGS sequence"/>
</dbReference>
<dbReference type="Gene3D" id="3.30.1240.10">
    <property type="match status" value="1"/>
</dbReference>
<accession>A0A9D1JRF9</accession>
<dbReference type="NCBIfam" id="TIGR01484">
    <property type="entry name" value="HAD-SF-IIB"/>
    <property type="match status" value="1"/>
</dbReference>
<dbReference type="InterPro" id="IPR023214">
    <property type="entry name" value="HAD_sf"/>
</dbReference>
<dbReference type="InterPro" id="IPR006379">
    <property type="entry name" value="HAD-SF_hydro_IIB"/>
</dbReference>
<dbReference type="InterPro" id="IPR036412">
    <property type="entry name" value="HAD-like_sf"/>
</dbReference>
<dbReference type="EMBL" id="DVIT01000048">
    <property type="protein sequence ID" value="HIS48241.1"/>
    <property type="molecule type" value="Genomic_DNA"/>
</dbReference>
<protein>
    <submittedName>
        <fullName evidence="1">HAD family hydrolase</fullName>
    </submittedName>
</protein>
<gene>
    <name evidence="1" type="ORF">IAB46_11940</name>
</gene>
<dbReference type="Pfam" id="PF08282">
    <property type="entry name" value="Hydrolase_3"/>
    <property type="match status" value="1"/>
</dbReference>
<dbReference type="GO" id="GO:0005829">
    <property type="term" value="C:cytosol"/>
    <property type="evidence" value="ECO:0007669"/>
    <property type="project" value="TreeGrafter"/>
</dbReference>
<reference evidence="1" key="1">
    <citation type="submission" date="2020-10" db="EMBL/GenBank/DDBJ databases">
        <authorList>
            <person name="Gilroy R."/>
        </authorList>
    </citation>
    <scope>NUCLEOTIDE SEQUENCE</scope>
    <source>
        <strain evidence="1">CHK178-757</strain>
    </source>
</reference>
<dbReference type="SUPFAM" id="SSF56784">
    <property type="entry name" value="HAD-like"/>
    <property type="match status" value="1"/>
</dbReference>